<protein>
    <submittedName>
        <fullName evidence="2">Uncharacterized protein</fullName>
    </submittedName>
</protein>
<evidence type="ECO:0000313" key="2">
    <source>
        <dbReference type="EMBL" id="GAI02839.1"/>
    </source>
</evidence>
<name>X1M906_9ZZZZ</name>
<proteinExistence type="predicted"/>
<organism evidence="2">
    <name type="scientific">marine sediment metagenome</name>
    <dbReference type="NCBI Taxonomy" id="412755"/>
    <lineage>
        <taxon>unclassified sequences</taxon>
        <taxon>metagenomes</taxon>
        <taxon>ecological metagenomes</taxon>
    </lineage>
</organism>
<gene>
    <name evidence="2" type="ORF">S06H3_18913</name>
</gene>
<sequence length="63" mass="6906">MPESAEEGYTYLGESLGENHKGGKLNQVCAIYITYDKGGEKVGAENQYDGDNYSGSKDSEDHR</sequence>
<evidence type="ECO:0000256" key="1">
    <source>
        <dbReference type="SAM" id="MobiDB-lite"/>
    </source>
</evidence>
<reference evidence="2" key="1">
    <citation type="journal article" date="2014" name="Front. Microbiol.">
        <title>High frequency of phylogenetically diverse reductive dehalogenase-homologous genes in deep subseafloor sedimentary metagenomes.</title>
        <authorList>
            <person name="Kawai M."/>
            <person name="Futagami T."/>
            <person name="Toyoda A."/>
            <person name="Takaki Y."/>
            <person name="Nishi S."/>
            <person name="Hori S."/>
            <person name="Arai W."/>
            <person name="Tsubouchi T."/>
            <person name="Morono Y."/>
            <person name="Uchiyama I."/>
            <person name="Ito T."/>
            <person name="Fujiyama A."/>
            <person name="Inagaki F."/>
            <person name="Takami H."/>
        </authorList>
    </citation>
    <scope>NUCLEOTIDE SEQUENCE</scope>
    <source>
        <strain evidence="2">Expedition CK06-06</strain>
    </source>
</reference>
<dbReference type="EMBL" id="BARV01009622">
    <property type="protein sequence ID" value="GAI02839.1"/>
    <property type="molecule type" value="Genomic_DNA"/>
</dbReference>
<dbReference type="AlphaFoldDB" id="X1M906"/>
<comment type="caution">
    <text evidence="2">The sequence shown here is derived from an EMBL/GenBank/DDBJ whole genome shotgun (WGS) entry which is preliminary data.</text>
</comment>
<feature type="region of interest" description="Disordered" evidence="1">
    <location>
        <begin position="40"/>
        <end position="63"/>
    </location>
</feature>
<accession>X1M906</accession>